<feature type="domain" description="ABC transporter" evidence="5">
    <location>
        <begin position="6"/>
        <end position="220"/>
    </location>
</feature>
<dbReference type="CDD" id="cd03235">
    <property type="entry name" value="ABC_Metallic_Cations"/>
    <property type="match status" value="1"/>
</dbReference>
<accession>A0ABS4KCY2</accession>
<dbReference type="RefSeq" id="WP_210060327.1">
    <property type="nucleotide sequence ID" value="NZ_JAGGLJ010000004.1"/>
</dbReference>
<evidence type="ECO:0000256" key="3">
    <source>
        <dbReference type="ARBA" id="ARBA00022741"/>
    </source>
</evidence>
<keyword evidence="4 6" id="KW-0067">ATP-binding</keyword>
<reference evidence="6 7" key="1">
    <citation type="submission" date="2021-03" db="EMBL/GenBank/DDBJ databases">
        <title>Genomic Encyclopedia of Type Strains, Phase IV (KMG-IV): sequencing the most valuable type-strain genomes for metagenomic binning, comparative biology and taxonomic classification.</title>
        <authorList>
            <person name="Goeker M."/>
        </authorList>
    </citation>
    <scope>NUCLEOTIDE SEQUENCE [LARGE SCALE GENOMIC DNA]</scope>
    <source>
        <strain evidence="6 7">DSM 27563</strain>
    </source>
</reference>
<dbReference type="Proteomes" id="UP001519306">
    <property type="component" value="Unassembled WGS sequence"/>
</dbReference>
<evidence type="ECO:0000256" key="4">
    <source>
        <dbReference type="ARBA" id="ARBA00022840"/>
    </source>
</evidence>
<evidence type="ECO:0000256" key="1">
    <source>
        <dbReference type="ARBA" id="ARBA00005417"/>
    </source>
</evidence>
<dbReference type="EC" id="3.6.3.-" evidence="6"/>
<dbReference type="PANTHER" id="PTHR42734:SF17">
    <property type="entry name" value="METAL TRANSPORT SYSTEM ATP-BINDING PROTEIN TM_0124-RELATED"/>
    <property type="match status" value="1"/>
</dbReference>
<dbReference type="GO" id="GO:0005524">
    <property type="term" value="F:ATP binding"/>
    <property type="evidence" value="ECO:0007669"/>
    <property type="project" value="UniProtKB-KW"/>
</dbReference>
<dbReference type="PANTHER" id="PTHR42734">
    <property type="entry name" value="METAL TRANSPORT SYSTEM ATP-BINDING PROTEIN TM_0124-RELATED"/>
    <property type="match status" value="1"/>
</dbReference>
<dbReference type="Gene3D" id="3.40.50.300">
    <property type="entry name" value="P-loop containing nucleotide triphosphate hydrolases"/>
    <property type="match status" value="1"/>
</dbReference>
<evidence type="ECO:0000313" key="7">
    <source>
        <dbReference type="Proteomes" id="UP001519306"/>
    </source>
</evidence>
<gene>
    <name evidence="6" type="ORF">J2Z71_000546</name>
</gene>
<sequence>MKDYILNVKNLKYGYTKETVFEDVSFIIEEGDFACLIGPNGAGKSTLMKLILGQLSPNSGEVLFNLGEKPYEKVGYVPQLGIGSSYDFPITVREMVSLSLNSELRGFRKYKKSHEEKILGALSQVGMEDKIESLYSKLSGGQRQRILIAKALVSSPDFLILDEPTNGIDEETRKSLFKLLNHLNKEHNITILMITHDLLDVQEYINKLYKLSDKKIERFE</sequence>
<dbReference type="SMART" id="SM00382">
    <property type="entry name" value="AAA"/>
    <property type="match status" value="1"/>
</dbReference>
<keyword evidence="7" id="KW-1185">Reference proteome</keyword>
<dbReference type="InterPro" id="IPR017871">
    <property type="entry name" value="ABC_transporter-like_CS"/>
</dbReference>
<name>A0ABS4KCY2_9FIRM</name>
<dbReference type="PROSITE" id="PS00211">
    <property type="entry name" value="ABC_TRANSPORTER_1"/>
    <property type="match status" value="1"/>
</dbReference>
<evidence type="ECO:0000313" key="6">
    <source>
        <dbReference type="EMBL" id="MBP2025021.1"/>
    </source>
</evidence>
<dbReference type="InterPro" id="IPR027417">
    <property type="entry name" value="P-loop_NTPase"/>
</dbReference>
<dbReference type="EMBL" id="JAGGLJ010000004">
    <property type="protein sequence ID" value="MBP2025021.1"/>
    <property type="molecule type" value="Genomic_DNA"/>
</dbReference>
<dbReference type="InterPro" id="IPR003439">
    <property type="entry name" value="ABC_transporter-like_ATP-bd"/>
</dbReference>
<comment type="similarity">
    <text evidence="1">Belongs to the ABC transporter superfamily.</text>
</comment>
<comment type="caution">
    <text evidence="6">The sequence shown here is derived from an EMBL/GenBank/DDBJ whole genome shotgun (WGS) entry which is preliminary data.</text>
</comment>
<organism evidence="6 7">
    <name type="scientific">Peptoniphilus stercorisuis</name>
    <dbReference type="NCBI Taxonomy" id="1436965"/>
    <lineage>
        <taxon>Bacteria</taxon>
        <taxon>Bacillati</taxon>
        <taxon>Bacillota</taxon>
        <taxon>Tissierellia</taxon>
        <taxon>Tissierellales</taxon>
        <taxon>Peptoniphilaceae</taxon>
        <taxon>Peptoniphilus</taxon>
    </lineage>
</organism>
<dbReference type="InterPro" id="IPR003593">
    <property type="entry name" value="AAA+_ATPase"/>
</dbReference>
<dbReference type="PROSITE" id="PS50893">
    <property type="entry name" value="ABC_TRANSPORTER_2"/>
    <property type="match status" value="1"/>
</dbReference>
<dbReference type="InterPro" id="IPR050153">
    <property type="entry name" value="Metal_Ion_Import_ABC"/>
</dbReference>
<proteinExistence type="inferred from homology"/>
<protein>
    <submittedName>
        <fullName evidence="6">Zinc transport system ATP-binding protein</fullName>
        <ecNumber evidence="6">3.6.3.-</ecNumber>
    </submittedName>
</protein>
<dbReference type="GO" id="GO:0016787">
    <property type="term" value="F:hydrolase activity"/>
    <property type="evidence" value="ECO:0007669"/>
    <property type="project" value="UniProtKB-KW"/>
</dbReference>
<dbReference type="Pfam" id="PF00005">
    <property type="entry name" value="ABC_tran"/>
    <property type="match status" value="1"/>
</dbReference>
<dbReference type="SUPFAM" id="SSF52540">
    <property type="entry name" value="P-loop containing nucleoside triphosphate hydrolases"/>
    <property type="match status" value="1"/>
</dbReference>
<evidence type="ECO:0000259" key="5">
    <source>
        <dbReference type="PROSITE" id="PS50893"/>
    </source>
</evidence>
<evidence type="ECO:0000256" key="2">
    <source>
        <dbReference type="ARBA" id="ARBA00022448"/>
    </source>
</evidence>
<keyword evidence="6" id="KW-0378">Hydrolase</keyword>
<keyword evidence="3" id="KW-0547">Nucleotide-binding</keyword>
<keyword evidence="2" id="KW-0813">Transport</keyword>